<protein>
    <submittedName>
        <fullName evidence="2">Uncharacterized protein LOC142180607</fullName>
    </submittedName>
</protein>
<proteinExistence type="predicted"/>
<evidence type="ECO:0000313" key="1">
    <source>
        <dbReference type="Proteomes" id="UP000790787"/>
    </source>
</evidence>
<organism evidence="1 2">
    <name type="scientific">Nicotiana tabacum</name>
    <name type="common">Common tobacco</name>
    <dbReference type="NCBI Taxonomy" id="4097"/>
    <lineage>
        <taxon>Eukaryota</taxon>
        <taxon>Viridiplantae</taxon>
        <taxon>Streptophyta</taxon>
        <taxon>Embryophyta</taxon>
        <taxon>Tracheophyta</taxon>
        <taxon>Spermatophyta</taxon>
        <taxon>Magnoliopsida</taxon>
        <taxon>eudicotyledons</taxon>
        <taxon>Gunneridae</taxon>
        <taxon>Pentapetalae</taxon>
        <taxon>asterids</taxon>
        <taxon>lamiids</taxon>
        <taxon>Solanales</taxon>
        <taxon>Solanaceae</taxon>
        <taxon>Nicotianoideae</taxon>
        <taxon>Nicotianeae</taxon>
        <taxon>Nicotiana</taxon>
    </lineage>
</organism>
<evidence type="ECO:0000313" key="2">
    <source>
        <dbReference type="RefSeq" id="XP_075108768.1"/>
    </source>
</evidence>
<keyword evidence="1" id="KW-1185">Reference proteome</keyword>
<sequence length="147" mass="16445">MKETKQTREEVPDFKIHQCVSDENTSGLGEFDGYQYDVVPDFVDQVNQYNTLADQTDLGVKANEGVTDGVDHGAEGDVKDDTFWDDISDEDLATLLMSQNVLHRPLIIDVEEDYISPEQLVRQKIPGKYAKSPYLPVFYSGASGSVH</sequence>
<reference evidence="2" key="2">
    <citation type="submission" date="2025-08" db="UniProtKB">
        <authorList>
            <consortium name="RefSeq"/>
        </authorList>
    </citation>
    <scope>IDENTIFICATION</scope>
    <source>
        <tissue evidence="2">Leaf</tissue>
    </source>
</reference>
<dbReference type="Proteomes" id="UP000790787">
    <property type="component" value="Chromosome 5"/>
</dbReference>
<accession>A0AC58UGZ7</accession>
<dbReference type="RefSeq" id="XP_075108768.1">
    <property type="nucleotide sequence ID" value="XM_075252667.1"/>
</dbReference>
<gene>
    <name evidence="2" type="primary">LOC142180607</name>
</gene>
<name>A0AC58UGZ7_TOBAC</name>
<reference evidence="1" key="1">
    <citation type="journal article" date="2014" name="Nat. Commun.">
        <title>The tobacco genome sequence and its comparison with those of tomato and potato.</title>
        <authorList>
            <person name="Sierro N."/>
            <person name="Battey J.N."/>
            <person name="Ouadi S."/>
            <person name="Bakaher N."/>
            <person name="Bovet L."/>
            <person name="Willig A."/>
            <person name="Goepfert S."/>
            <person name="Peitsch M.C."/>
            <person name="Ivanov N.V."/>
        </authorList>
    </citation>
    <scope>NUCLEOTIDE SEQUENCE [LARGE SCALE GENOMIC DNA]</scope>
</reference>